<dbReference type="Proteomes" id="UP000184211">
    <property type="component" value="Unassembled WGS sequence"/>
</dbReference>
<feature type="chain" id="PRO_5012183623" evidence="3">
    <location>
        <begin position="22"/>
        <end position="424"/>
    </location>
</feature>
<evidence type="ECO:0000313" key="5">
    <source>
        <dbReference type="Proteomes" id="UP000184211"/>
    </source>
</evidence>
<dbReference type="EMBL" id="FQWM01000003">
    <property type="protein sequence ID" value="SHH14177.1"/>
    <property type="molecule type" value="Genomic_DNA"/>
</dbReference>
<dbReference type="InterPro" id="IPR006059">
    <property type="entry name" value="SBP"/>
</dbReference>
<comment type="similarity">
    <text evidence="2">Belongs to the bacterial solute-binding protein 1 family.</text>
</comment>
<dbReference type="PANTHER" id="PTHR43649:SF12">
    <property type="entry name" value="DIACETYLCHITOBIOSE BINDING PROTEIN DASA"/>
    <property type="match status" value="1"/>
</dbReference>
<dbReference type="STRING" id="870908.SAMN04488044_2021"/>
<sequence>MHNRMITATAVLALTAGMAMAEKSEITVWGWGVAASSLMATVEGFNALNPDITVNVEQMGYSQVKSRVLAACAAGGTGLPDVFQFQNVEMELITAQFPDCAADLAELGFGDDDAAKFPEFKMTALDTGDKIHGMPWDTGPVMMFYRRDFYENAGVDAASIVTWDDFIEAGKKVQAANDGVVMTNDNLNGGAEWFRMIANEQGCGYFTLDGESISINQPGCVAALDVLKTVVDEGLLTAGDFGERLQNSAAGAVATQMNGAWFEGSLRTNVPEDHAGKWGMYLMPTVAEGGPRAANVGGSLLAISNTSDNKEAAYKYIDYTLGTNEGQITMLREYGLVPSLLSALDDPYVAEPRDFWGGQTVWLDVLATLDDIVPAVGTPFFGDADQVMQATQIAYINGEFSTAQEALDDAARQISFNTGLPIAE</sequence>
<dbReference type="OrthoDB" id="2509690at2"/>
<keyword evidence="3" id="KW-0732">Signal</keyword>
<name>A0A1M5QJ55_9RHOB</name>
<dbReference type="InterPro" id="IPR050490">
    <property type="entry name" value="Bact_solute-bd_prot1"/>
</dbReference>
<dbReference type="PANTHER" id="PTHR43649">
    <property type="entry name" value="ARABINOSE-BINDING PROTEIN-RELATED"/>
    <property type="match status" value="1"/>
</dbReference>
<evidence type="ECO:0000256" key="2">
    <source>
        <dbReference type="ARBA" id="ARBA00008520"/>
    </source>
</evidence>
<evidence type="ECO:0000313" key="4">
    <source>
        <dbReference type="EMBL" id="SHH14177.1"/>
    </source>
</evidence>
<dbReference type="Gene3D" id="3.40.190.10">
    <property type="entry name" value="Periplasmic binding protein-like II"/>
    <property type="match status" value="1"/>
</dbReference>
<proteinExistence type="inferred from homology"/>
<reference evidence="5" key="1">
    <citation type="submission" date="2016-11" db="EMBL/GenBank/DDBJ databases">
        <authorList>
            <person name="Varghese N."/>
            <person name="Submissions S."/>
        </authorList>
    </citation>
    <scope>NUCLEOTIDE SEQUENCE [LARGE SCALE GENOMIC DNA]</scope>
    <source>
        <strain evidence="5">DSM 28223</strain>
    </source>
</reference>
<dbReference type="SUPFAM" id="SSF53850">
    <property type="entry name" value="Periplasmic binding protein-like II"/>
    <property type="match status" value="1"/>
</dbReference>
<comment type="subcellular location">
    <subcellularLocation>
        <location evidence="1">Periplasm</location>
    </subcellularLocation>
</comment>
<evidence type="ECO:0000256" key="3">
    <source>
        <dbReference type="SAM" id="SignalP"/>
    </source>
</evidence>
<dbReference type="GO" id="GO:0042597">
    <property type="term" value="C:periplasmic space"/>
    <property type="evidence" value="ECO:0007669"/>
    <property type="project" value="UniProtKB-SubCell"/>
</dbReference>
<accession>A0A1M5QJ55</accession>
<feature type="signal peptide" evidence="3">
    <location>
        <begin position="1"/>
        <end position="21"/>
    </location>
</feature>
<dbReference type="AlphaFoldDB" id="A0A1M5QJ55"/>
<keyword evidence="5" id="KW-1185">Reference proteome</keyword>
<dbReference type="RefSeq" id="WP_072792914.1">
    <property type="nucleotide sequence ID" value="NZ_FQWM01000003.1"/>
</dbReference>
<organism evidence="4 5">
    <name type="scientific">Cognatishimia maritima</name>
    <dbReference type="NCBI Taxonomy" id="870908"/>
    <lineage>
        <taxon>Bacteria</taxon>
        <taxon>Pseudomonadati</taxon>
        <taxon>Pseudomonadota</taxon>
        <taxon>Alphaproteobacteria</taxon>
        <taxon>Rhodobacterales</taxon>
        <taxon>Paracoccaceae</taxon>
        <taxon>Cognatishimia</taxon>
    </lineage>
</organism>
<gene>
    <name evidence="4" type="ORF">SAMN04488044_2021</name>
</gene>
<evidence type="ECO:0000256" key="1">
    <source>
        <dbReference type="ARBA" id="ARBA00004418"/>
    </source>
</evidence>
<protein>
    <submittedName>
        <fullName evidence="4">Lactose/L-arabinose transport system substrate-binding protein</fullName>
    </submittedName>
</protein>
<dbReference type="Pfam" id="PF13416">
    <property type="entry name" value="SBP_bac_8"/>
    <property type="match status" value="1"/>
</dbReference>